<dbReference type="EMBL" id="VXIV02003139">
    <property type="protein sequence ID" value="KAF6021038.1"/>
    <property type="molecule type" value="Genomic_DNA"/>
</dbReference>
<dbReference type="GO" id="GO:0003723">
    <property type="term" value="F:RNA binding"/>
    <property type="evidence" value="ECO:0007669"/>
    <property type="project" value="TreeGrafter"/>
</dbReference>
<dbReference type="InterPro" id="IPR012988">
    <property type="entry name" value="Ribosomal_uL30_N_euk"/>
</dbReference>
<dbReference type="Pfam" id="PF08079">
    <property type="entry name" value="Ribosomal_L30_N"/>
    <property type="match status" value="1"/>
</dbReference>
<dbReference type="AlphaFoldDB" id="A0A7J7J6I3"/>
<dbReference type="GO" id="GO:0003735">
    <property type="term" value="F:structural constituent of ribosome"/>
    <property type="evidence" value="ECO:0007669"/>
    <property type="project" value="TreeGrafter"/>
</dbReference>
<gene>
    <name evidence="3" type="ORF">EB796_020685</name>
</gene>
<evidence type="ECO:0000256" key="1">
    <source>
        <dbReference type="SAM" id="MobiDB-lite"/>
    </source>
</evidence>
<dbReference type="PANTHER" id="PTHR11524">
    <property type="entry name" value="60S RIBOSOMAL PROTEIN L7"/>
    <property type="match status" value="1"/>
</dbReference>
<proteinExistence type="predicted"/>
<dbReference type="GO" id="GO:0022625">
    <property type="term" value="C:cytosolic large ribosomal subunit"/>
    <property type="evidence" value="ECO:0007669"/>
    <property type="project" value="TreeGrafter"/>
</dbReference>
<feature type="region of interest" description="Disordered" evidence="1">
    <location>
        <begin position="1"/>
        <end position="29"/>
    </location>
</feature>
<evidence type="ECO:0000313" key="3">
    <source>
        <dbReference type="EMBL" id="KAF6021038.1"/>
    </source>
</evidence>
<feature type="domain" description="Large ribosomal subunit protein uL30 N-terminal eukaryotes" evidence="2">
    <location>
        <begin position="9"/>
        <end position="76"/>
    </location>
</feature>
<dbReference type="PANTHER" id="PTHR11524:SF16">
    <property type="entry name" value="LARGE RIBOSOMAL SUBUNIT PROTEIN UL30"/>
    <property type="match status" value="1"/>
</dbReference>
<name>A0A7J7J6I3_BUGNE</name>
<accession>A0A7J7J6I3</accession>
<protein>
    <recommendedName>
        <fullName evidence="2">Large ribosomal subunit protein uL30 N-terminal eukaryotes domain-containing protein</fullName>
    </recommendedName>
</protein>
<reference evidence="3" key="1">
    <citation type="submission" date="2020-06" db="EMBL/GenBank/DDBJ databases">
        <title>Draft genome of Bugula neritina, a colonial animal packing powerful symbionts and potential medicines.</title>
        <authorList>
            <person name="Rayko M."/>
        </authorList>
    </citation>
    <scope>NUCLEOTIDE SEQUENCE [LARGE SCALE GENOMIC DNA]</scope>
    <source>
        <strain evidence="3">Kwan_BN1</strain>
    </source>
</reference>
<evidence type="ECO:0000259" key="2">
    <source>
        <dbReference type="Pfam" id="PF08079"/>
    </source>
</evidence>
<dbReference type="Proteomes" id="UP000593567">
    <property type="component" value="Unassembled WGS sequence"/>
</dbReference>
<keyword evidence="4" id="KW-1185">Reference proteome</keyword>
<dbReference type="GO" id="GO:0000463">
    <property type="term" value="P:maturation of LSU-rRNA from tricistronic rRNA transcript (SSU-rRNA, 5.8S rRNA, LSU-rRNA)"/>
    <property type="evidence" value="ECO:0007669"/>
    <property type="project" value="TreeGrafter"/>
</dbReference>
<dbReference type="InterPro" id="IPR039699">
    <property type="entry name" value="Ribosomal_uL30"/>
</dbReference>
<organism evidence="3 4">
    <name type="scientific">Bugula neritina</name>
    <name type="common">Brown bryozoan</name>
    <name type="synonym">Sertularia neritina</name>
    <dbReference type="NCBI Taxonomy" id="10212"/>
    <lineage>
        <taxon>Eukaryota</taxon>
        <taxon>Metazoa</taxon>
        <taxon>Spiralia</taxon>
        <taxon>Lophotrochozoa</taxon>
        <taxon>Bryozoa</taxon>
        <taxon>Gymnolaemata</taxon>
        <taxon>Cheilostomatida</taxon>
        <taxon>Flustrina</taxon>
        <taxon>Buguloidea</taxon>
        <taxon>Bugulidae</taxon>
        <taxon>Bugula</taxon>
    </lineage>
</organism>
<dbReference type="OrthoDB" id="28644at2759"/>
<evidence type="ECO:0000313" key="4">
    <source>
        <dbReference type="Proteomes" id="UP000593567"/>
    </source>
</evidence>
<comment type="caution">
    <text evidence="3">The sequence shown here is derived from an EMBL/GenBank/DDBJ whole genome shotgun (WGS) entry which is preliminary data.</text>
</comment>
<sequence length="92" mass="10926">MDEKDLPRVQETVLKKRKRNQEARAQQQKLNAIKAKGRRFAKKTFFKRAEKYTKENKKSQRHAVHVLREAKKPEKCVIKPRGDLAFVLRIRG</sequence>